<accession>A0A2W5YBY4</accession>
<evidence type="ECO:0000313" key="2">
    <source>
        <dbReference type="EMBL" id="PZR51571.1"/>
    </source>
</evidence>
<dbReference type="Proteomes" id="UP000248783">
    <property type="component" value="Unassembled WGS sequence"/>
</dbReference>
<evidence type="ECO:0000256" key="1">
    <source>
        <dbReference type="SAM" id="MobiDB-lite"/>
    </source>
</evidence>
<protein>
    <recommendedName>
        <fullName evidence="4">Lipoprotein LpqN</fullName>
    </recommendedName>
</protein>
<keyword evidence="3" id="KW-1185">Reference proteome</keyword>
<name>A0A2W5YBY4_9MICO</name>
<gene>
    <name evidence="2" type="ORF">DNL40_15880</name>
</gene>
<dbReference type="EMBL" id="QKWH01000020">
    <property type="protein sequence ID" value="PZR51571.1"/>
    <property type="molecule type" value="Genomic_DNA"/>
</dbReference>
<evidence type="ECO:0008006" key="4">
    <source>
        <dbReference type="Google" id="ProtNLM"/>
    </source>
</evidence>
<comment type="caution">
    <text evidence="2">The sequence shown here is derived from an EMBL/GenBank/DDBJ whole genome shotgun (WGS) entry which is preliminary data.</text>
</comment>
<sequence>MSPVTEKAAAEHDTEHDTERDAEQEAEPCVVEHPGPLLPGPPRFALEVPAGWTAAPAPRALAVVTPSDPGAPSAERFVPNLTVTADLVPAGTSAGQVLDAMLAAYPGTSTRAVAEHEDRAGARLARPHEAVTVHQHVDVHVDATRAPAGHRHAVTVVSSWSSTTPTSEREALAHAHSSFRLGTAAPVEA</sequence>
<reference evidence="2 3" key="1">
    <citation type="submission" date="2018-06" db="EMBL/GenBank/DDBJ databases">
        <title>Whole genome sequencing of a novel hydrocarbon degrading bacterial strain, PW21 isolated from oil contaminated produced water sample.</title>
        <authorList>
            <person name="Nagkirti P."/>
            <person name="Shaikh A."/>
            <person name="Gowdaman V."/>
            <person name="Engineer A.E."/>
            <person name="Dagar S."/>
            <person name="Dhakephalkar P.K."/>
        </authorList>
    </citation>
    <scope>NUCLEOTIDE SEQUENCE [LARGE SCALE GENOMIC DNA]</scope>
    <source>
        <strain evidence="2 3">PW21</strain>
    </source>
</reference>
<feature type="compositionally biased region" description="Basic and acidic residues" evidence="1">
    <location>
        <begin position="8"/>
        <end position="23"/>
    </location>
</feature>
<dbReference type="RefSeq" id="WP_111252244.1">
    <property type="nucleotide sequence ID" value="NZ_QKWH01000020.1"/>
</dbReference>
<organism evidence="2 3">
    <name type="scientific">Xylanimonas oleitrophica</name>
    <dbReference type="NCBI Taxonomy" id="2607479"/>
    <lineage>
        <taxon>Bacteria</taxon>
        <taxon>Bacillati</taxon>
        <taxon>Actinomycetota</taxon>
        <taxon>Actinomycetes</taxon>
        <taxon>Micrococcales</taxon>
        <taxon>Promicromonosporaceae</taxon>
        <taxon>Xylanimonas</taxon>
    </lineage>
</organism>
<dbReference type="AlphaFoldDB" id="A0A2W5YBY4"/>
<evidence type="ECO:0000313" key="3">
    <source>
        <dbReference type="Proteomes" id="UP000248783"/>
    </source>
</evidence>
<proteinExistence type="predicted"/>
<feature type="region of interest" description="Disordered" evidence="1">
    <location>
        <begin position="1"/>
        <end position="42"/>
    </location>
</feature>